<feature type="region of interest" description="Disordered" evidence="1">
    <location>
        <begin position="10"/>
        <end position="41"/>
    </location>
</feature>
<dbReference type="EMBL" id="AWWV01009212">
    <property type="protein sequence ID" value="OMO87474.1"/>
    <property type="molecule type" value="Genomic_DNA"/>
</dbReference>
<comment type="caution">
    <text evidence="2">The sequence shown here is derived from an EMBL/GenBank/DDBJ whole genome shotgun (WGS) entry which is preliminary data.</text>
</comment>
<evidence type="ECO:0000256" key="1">
    <source>
        <dbReference type="SAM" id="MobiDB-lite"/>
    </source>
</evidence>
<gene>
    <name evidence="2" type="ORF">CCACVL1_09015</name>
</gene>
<dbReference type="AlphaFoldDB" id="A0A1R3IY39"/>
<reference evidence="2 3" key="1">
    <citation type="submission" date="2013-09" db="EMBL/GenBank/DDBJ databases">
        <title>Corchorus capsularis genome sequencing.</title>
        <authorList>
            <person name="Alam M."/>
            <person name="Haque M.S."/>
            <person name="Islam M.S."/>
            <person name="Emdad E.M."/>
            <person name="Islam M.M."/>
            <person name="Ahmed B."/>
            <person name="Halim A."/>
            <person name="Hossen Q.M.M."/>
            <person name="Hossain M.Z."/>
            <person name="Ahmed R."/>
            <person name="Khan M.M."/>
            <person name="Islam R."/>
            <person name="Rashid M.M."/>
            <person name="Khan S.A."/>
            <person name="Rahman M.S."/>
            <person name="Alam M."/>
        </authorList>
    </citation>
    <scope>NUCLEOTIDE SEQUENCE [LARGE SCALE GENOMIC DNA]</scope>
    <source>
        <strain evidence="3">cv. CVL-1</strain>
        <tissue evidence="2">Whole seedling</tissue>
    </source>
</reference>
<sequence>MEKLTWFRVTRGSKSEEDEKQTGIAEGRGRGAVYSARPSNSRNNDANVRFSLSSTNSINATVSTASVPQVTAVFYSQFLSPFVSFLRAY</sequence>
<dbReference type="Proteomes" id="UP000188268">
    <property type="component" value="Unassembled WGS sequence"/>
</dbReference>
<organism evidence="2 3">
    <name type="scientific">Corchorus capsularis</name>
    <name type="common">Jute</name>
    <dbReference type="NCBI Taxonomy" id="210143"/>
    <lineage>
        <taxon>Eukaryota</taxon>
        <taxon>Viridiplantae</taxon>
        <taxon>Streptophyta</taxon>
        <taxon>Embryophyta</taxon>
        <taxon>Tracheophyta</taxon>
        <taxon>Spermatophyta</taxon>
        <taxon>Magnoliopsida</taxon>
        <taxon>eudicotyledons</taxon>
        <taxon>Gunneridae</taxon>
        <taxon>Pentapetalae</taxon>
        <taxon>rosids</taxon>
        <taxon>malvids</taxon>
        <taxon>Malvales</taxon>
        <taxon>Malvaceae</taxon>
        <taxon>Grewioideae</taxon>
        <taxon>Apeibeae</taxon>
        <taxon>Corchorus</taxon>
    </lineage>
</organism>
<protein>
    <submittedName>
        <fullName evidence="2">Uncharacterized protein</fullName>
    </submittedName>
</protein>
<evidence type="ECO:0000313" key="2">
    <source>
        <dbReference type="EMBL" id="OMO87474.1"/>
    </source>
</evidence>
<dbReference type="Gramene" id="OMO87474">
    <property type="protein sequence ID" value="OMO87474"/>
    <property type="gene ID" value="CCACVL1_09015"/>
</dbReference>
<name>A0A1R3IY39_COCAP</name>
<keyword evidence="3" id="KW-1185">Reference proteome</keyword>
<accession>A0A1R3IY39</accession>
<proteinExistence type="predicted"/>
<evidence type="ECO:0000313" key="3">
    <source>
        <dbReference type="Proteomes" id="UP000188268"/>
    </source>
</evidence>